<sequence>MATSTSSSASSPTRRNLGPLTTTFTAPSYCNNIVVYGSCSTCDYGWQAQTCANGGAVPVDDSSCWPARTSDPPSITGGPAFHGWGFYSPGVMCPNGYTSACASTVGQDDGFSFQFRLTSSETAIGCCPTGYTCVIQTRDQTCVSVARSTSVLTGTCPGGSSTISYAYKSLPFAYSSSIMDNFTIMAPLFQLVHQPSDTMTTGTPSVISAATTSSTSSSNISGPNVSTGTRLSVGAAVGIGVGIAVAVFLIGLLSYLLWRSQRKRKAHSAQGNGPVTTTTQFPQMQESVYTPESYFYSELPPQDGGKPQELSNIPKGPVELSAGDGNWTRSRSSAEVIDGLRDQQKVLDMGRRAQ</sequence>
<dbReference type="Proteomes" id="UP000758603">
    <property type="component" value="Unassembled WGS sequence"/>
</dbReference>
<proteinExistence type="predicted"/>
<evidence type="ECO:0000256" key="2">
    <source>
        <dbReference type="SAM" id="Phobius"/>
    </source>
</evidence>
<feature type="transmembrane region" description="Helical" evidence="2">
    <location>
        <begin position="233"/>
        <end position="258"/>
    </location>
</feature>
<dbReference type="AlphaFoldDB" id="A0A9P8UHH0"/>
<accession>A0A9P8UHH0</accession>
<keyword evidence="2" id="KW-1133">Transmembrane helix</keyword>
<keyword evidence="4" id="KW-1185">Reference proteome</keyword>
<gene>
    <name evidence="3" type="ORF">BKA67DRAFT_660936</name>
</gene>
<feature type="region of interest" description="Disordered" evidence="1">
    <location>
        <begin position="202"/>
        <end position="225"/>
    </location>
</feature>
<protein>
    <submittedName>
        <fullName evidence="3">Uncharacterized protein</fullName>
    </submittedName>
</protein>
<dbReference type="EMBL" id="JAGPXC010000006">
    <property type="protein sequence ID" value="KAH6652174.1"/>
    <property type="molecule type" value="Genomic_DNA"/>
</dbReference>
<reference evidence="3" key="1">
    <citation type="journal article" date="2021" name="Nat. Commun.">
        <title>Genetic determinants of endophytism in the Arabidopsis root mycobiome.</title>
        <authorList>
            <person name="Mesny F."/>
            <person name="Miyauchi S."/>
            <person name="Thiergart T."/>
            <person name="Pickel B."/>
            <person name="Atanasova L."/>
            <person name="Karlsson M."/>
            <person name="Huettel B."/>
            <person name="Barry K.W."/>
            <person name="Haridas S."/>
            <person name="Chen C."/>
            <person name="Bauer D."/>
            <person name="Andreopoulos W."/>
            <person name="Pangilinan J."/>
            <person name="LaButti K."/>
            <person name="Riley R."/>
            <person name="Lipzen A."/>
            <person name="Clum A."/>
            <person name="Drula E."/>
            <person name="Henrissat B."/>
            <person name="Kohler A."/>
            <person name="Grigoriev I.V."/>
            <person name="Martin F.M."/>
            <person name="Hacquard S."/>
        </authorList>
    </citation>
    <scope>NUCLEOTIDE SEQUENCE</scope>
    <source>
        <strain evidence="3">MPI-SDFR-AT-0073</strain>
    </source>
</reference>
<feature type="compositionally biased region" description="Low complexity" evidence="1">
    <location>
        <begin position="203"/>
        <end position="225"/>
    </location>
</feature>
<evidence type="ECO:0000256" key="1">
    <source>
        <dbReference type="SAM" id="MobiDB-lite"/>
    </source>
</evidence>
<comment type="caution">
    <text evidence="3">The sequence shown here is derived from an EMBL/GenBank/DDBJ whole genome shotgun (WGS) entry which is preliminary data.</text>
</comment>
<keyword evidence="2" id="KW-0812">Transmembrane</keyword>
<dbReference type="RefSeq" id="XP_045956452.1">
    <property type="nucleotide sequence ID" value="XM_046107721.1"/>
</dbReference>
<keyword evidence="2" id="KW-0472">Membrane</keyword>
<organism evidence="3 4">
    <name type="scientific">Truncatella angustata</name>
    <dbReference type="NCBI Taxonomy" id="152316"/>
    <lineage>
        <taxon>Eukaryota</taxon>
        <taxon>Fungi</taxon>
        <taxon>Dikarya</taxon>
        <taxon>Ascomycota</taxon>
        <taxon>Pezizomycotina</taxon>
        <taxon>Sordariomycetes</taxon>
        <taxon>Xylariomycetidae</taxon>
        <taxon>Amphisphaeriales</taxon>
        <taxon>Sporocadaceae</taxon>
        <taxon>Truncatella</taxon>
    </lineage>
</organism>
<evidence type="ECO:0000313" key="3">
    <source>
        <dbReference type="EMBL" id="KAH6652174.1"/>
    </source>
</evidence>
<dbReference type="OrthoDB" id="5429716at2759"/>
<feature type="region of interest" description="Disordered" evidence="1">
    <location>
        <begin position="297"/>
        <end position="339"/>
    </location>
</feature>
<name>A0A9P8UHH0_9PEZI</name>
<evidence type="ECO:0000313" key="4">
    <source>
        <dbReference type="Proteomes" id="UP000758603"/>
    </source>
</evidence>
<dbReference type="GeneID" id="70136612"/>